<protein>
    <submittedName>
        <fullName evidence="1">Uncharacterized protein</fullName>
    </submittedName>
</protein>
<dbReference type="RefSeq" id="WP_234398908.1">
    <property type="nucleotide sequence ID" value="NZ_CCXS01000001.1"/>
</dbReference>
<sequence length="116" mass="13989">MIRKQLRDFFWKDYDRFAKKLGYADWKEAEAATFAIFSCGDDGWWSATELPDRRWAVWNDEGQPPYPFKILNRWEEAIAFLHKEFEKEEIDEENWCPEGFAEGKNVFEKKPDRSIK</sequence>
<name>A0A098EI12_9BACL</name>
<dbReference type="STRING" id="1499687.BN1080_00335"/>
<dbReference type="EMBL" id="CCXS01000001">
    <property type="protein sequence ID" value="CEG21425.1"/>
    <property type="molecule type" value="Genomic_DNA"/>
</dbReference>
<reference evidence="1 2" key="1">
    <citation type="submission" date="2014-09" db="EMBL/GenBank/DDBJ databases">
        <authorList>
            <person name="Urmite Genomes Urmite Genomes"/>
        </authorList>
    </citation>
    <scope>NUCLEOTIDE SEQUENCE [LARGE SCALE GENOMIC DNA]</scope>
    <source>
        <strain evidence="1 2">ES2</strain>
    </source>
</reference>
<gene>
    <name evidence="1" type="ORF">BN1080_00335</name>
</gene>
<dbReference type="Proteomes" id="UP000043699">
    <property type="component" value="Unassembled WGS sequence"/>
</dbReference>
<accession>A0A098EI12</accession>
<evidence type="ECO:0000313" key="1">
    <source>
        <dbReference type="EMBL" id="CEG21425.1"/>
    </source>
</evidence>
<keyword evidence="2" id="KW-1185">Reference proteome</keyword>
<evidence type="ECO:0000313" key="2">
    <source>
        <dbReference type="Proteomes" id="UP000043699"/>
    </source>
</evidence>
<dbReference type="AlphaFoldDB" id="A0A098EI12"/>
<organism evidence="1 2">
    <name type="scientific">Planococcus massiliensis</name>
    <dbReference type="NCBI Taxonomy" id="1499687"/>
    <lineage>
        <taxon>Bacteria</taxon>
        <taxon>Bacillati</taxon>
        <taxon>Bacillota</taxon>
        <taxon>Bacilli</taxon>
        <taxon>Bacillales</taxon>
        <taxon>Caryophanaceae</taxon>
        <taxon>Planococcus</taxon>
    </lineage>
</organism>
<proteinExistence type="predicted"/>